<evidence type="ECO:0000313" key="4">
    <source>
        <dbReference type="Proteomes" id="UP000185612"/>
    </source>
</evidence>
<dbReference type="EMBL" id="MQVS01000007">
    <property type="protein sequence ID" value="OKL51472.1"/>
    <property type="molecule type" value="Genomic_DNA"/>
</dbReference>
<feature type="region of interest" description="Disordered" evidence="1">
    <location>
        <begin position="1"/>
        <end position="32"/>
    </location>
</feature>
<evidence type="ECO:0000259" key="2">
    <source>
        <dbReference type="Pfam" id="PF26571"/>
    </source>
</evidence>
<organism evidence="3 4">
    <name type="scientific">Buchananella hordeovulneris</name>
    <dbReference type="NCBI Taxonomy" id="52770"/>
    <lineage>
        <taxon>Bacteria</taxon>
        <taxon>Bacillati</taxon>
        <taxon>Actinomycetota</taxon>
        <taxon>Actinomycetes</taxon>
        <taxon>Actinomycetales</taxon>
        <taxon>Actinomycetaceae</taxon>
        <taxon>Buchananella</taxon>
    </lineage>
</organism>
<feature type="compositionally biased region" description="Basic residues" evidence="1">
    <location>
        <begin position="19"/>
        <end position="32"/>
    </location>
</feature>
<comment type="caution">
    <text evidence="3">The sequence shown here is derived from an EMBL/GenBank/DDBJ whole genome shotgun (WGS) entry which is preliminary data.</text>
</comment>
<evidence type="ECO:0000256" key="1">
    <source>
        <dbReference type="SAM" id="MobiDB-lite"/>
    </source>
</evidence>
<reference evidence="4" key="1">
    <citation type="submission" date="2016-12" db="EMBL/GenBank/DDBJ databases">
        <authorList>
            <person name="Meng X."/>
        </authorList>
    </citation>
    <scope>NUCLEOTIDE SEQUENCE [LARGE SCALE GENOMIC DNA]</scope>
    <source>
        <strain evidence="4">DSM 20732</strain>
    </source>
</reference>
<feature type="domain" description="ARB-07466-like C-terminal" evidence="2">
    <location>
        <begin position="32"/>
        <end position="68"/>
    </location>
</feature>
<accession>A0A1Q5PVF9</accession>
<dbReference type="Proteomes" id="UP000185612">
    <property type="component" value="Unassembled WGS sequence"/>
</dbReference>
<proteinExistence type="predicted"/>
<gene>
    <name evidence="3" type="ORF">BSZ40_07920</name>
</gene>
<name>A0A1Q5PVF9_9ACTO</name>
<protein>
    <recommendedName>
        <fullName evidence="2">ARB-07466-like C-terminal domain-containing protein</fullName>
    </recommendedName>
</protein>
<sequence>MTTPPQRRSKRPTLTPQRPRPRPSNHRTKPRALHNAETLGVEYLIWQGQIWSLARYEEGWHLYKGGMHDPNDVTGGHYAHAHITVKEGNRYP</sequence>
<dbReference type="InterPro" id="IPR058593">
    <property type="entry name" value="ARB_07466-like_C"/>
</dbReference>
<dbReference type="AlphaFoldDB" id="A0A1Q5PVF9"/>
<keyword evidence="4" id="KW-1185">Reference proteome</keyword>
<dbReference type="STRING" id="52770.BSZ40_07920"/>
<dbReference type="InParanoid" id="A0A1Q5PVF9"/>
<evidence type="ECO:0000313" key="3">
    <source>
        <dbReference type="EMBL" id="OKL51472.1"/>
    </source>
</evidence>
<dbReference type="Pfam" id="PF26571">
    <property type="entry name" value="VldE"/>
    <property type="match status" value="1"/>
</dbReference>